<keyword evidence="2" id="KW-0378">Hydrolase</keyword>
<reference evidence="2" key="1">
    <citation type="submission" date="2023-03" db="EMBL/GenBank/DDBJ databases">
        <title>Edaphobacter sp.</title>
        <authorList>
            <person name="Huber K.J."/>
            <person name="Papendorf J."/>
            <person name="Pilke C."/>
            <person name="Bunk B."/>
            <person name="Sproeer C."/>
            <person name="Pester M."/>
        </authorList>
    </citation>
    <scope>NUCLEOTIDE SEQUENCE</scope>
    <source>
        <strain evidence="1">DSM 109919</strain>
        <strain evidence="2">DSM 109920</strain>
    </source>
</reference>
<dbReference type="RefSeq" id="WP_348268620.1">
    <property type="nucleotide sequence ID" value="NZ_CP121194.1"/>
</dbReference>
<dbReference type="EMBL" id="CP121194">
    <property type="protein sequence ID" value="XBH11132.1"/>
    <property type="molecule type" value="Genomic_DNA"/>
</dbReference>
<dbReference type="Pfam" id="PF13620">
    <property type="entry name" value="CarboxypepD_reg"/>
    <property type="match status" value="1"/>
</dbReference>
<organism evidence="2">
    <name type="scientific">Edaphobacter paludis</name>
    <dbReference type="NCBI Taxonomy" id="3035702"/>
    <lineage>
        <taxon>Bacteria</taxon>
        <taxon>Pseudomonadati</taxon>
        <taxon>Acidobacteriota</taxon>
        <taxon>Terriglobia</taxon>
        <taxon>Terriglobales</taxon>
        <taxon>Acidobacteriaceae</taxon>
        <taxon>Edaphobacter</taxon>
    </lineage>
</organism>
<accession>A0AAU7D1V1</accession>
<sequence>MASQSAPAPNQTGEAQGTAQVTGVVLDAQGNPVPAASVTLDAPGILGDRTATPASDGTFSFTAVPAGKFRLIVTAPDHANFASPEFFVRPGETIQAPKIALNIATTSSTTVFASPEQVAQAQIQEQEKQRVFGVFQNFYTSYIWKAEPMTAKQKYKLAFRTMGDPTTFVILAGVAGAEQYNNTYPGYGPGIEGYGKRYGAALADSVSSRIIGSAILPSVLHQDPRYFYQGSGSIPSRTWHAISSTLITRGDNGKSQFNYSRVLGNMAAGAIANTYHPESSRGAGLTFQTVGVTLATTAIGNLAREFILRHLEPSVPNFATGK</sequence>
<name>A0AAU7DAZ6_9BACT</name>
<dbReference type="EMBL" id="CP121195">
    <property type="protein sequence ID" value="XBH14561.1"/>
    <property type="molecule type" value="Genomic_DNA"/>
</dbReference>
<dbReference type="SUPFAM" id="SSF49452">
    <property type="entry name" value="Starch-binding domain-like"/>
    <property type="match status" value="1"/>
</dbReference>
<evidence type="ECO:0000313" key="1">
    <source>
        <dbReference type="EMBL" id="XBH11132.1"/>
    </source>
</evidence>
<protein>
    <submittedName>
        <fullName evidence="2">Carboxypeptidase-like regulatory domain-containing protein</fullName>
    </submittedName>
</protein>
<keyword evidence="2" id="KW-0121">Carboxypeptidase</keyword>
<dbReference type="KEGG" id="epl:P4G45_05230"/>
<proteinExistence type="predicted"/>
<keyword evidence="2" id="KW-0645">Protease</keyword>
<dbReference type="InterPro" id="IPR013784">
    <property type="entry name" value="Carb-bd-like_fold"/>
</dbReference>
<dbReference type="Gene3D" id="2.60.40.1120">
    <property type="entry name" value="Carboxypeptidase-like, regulatory domain"/>
    <property type="match status" value="1"/>
</dbReference>
<evidence type="ECO:0000313" key="2">
    <source>
        <dbReference type="EMBL" id="XBH14561.1"/>
    </source>
</evidence>
<accession>A0AAU7DAZ6</accession>
<dbReference type="GO" id="GO:0030246">
    <property type="term" value="F:carbohydrate binding"/>
    <property type="evidence" value="ECO:0007669"/>
    <property type="project" value="InterPro"/>
</dbReference>
<dbReference type="AlphaFoldDB" id="A0AAU7DAZ6"/>
<dbReference type="GO" id="GO:0004180">
    <property type="term" value="F:carboxypeptidase activity"/>
    <property type="evidence" value="ECO:0007669"/>
    <property type="project" value="UniProtKB-KW"/>
</dbReference>
<gene>
    <name evidence="1" type="ORF">P4G45_05230</name>
    <name evidence="2" type="ORF">P8936_05200</name>
</gene>